<name>A0A067T2K1_GALM3</name>
<keyword evidence="1" id="KW-0812">Transmembrane</keyword>
<reference evidence="3" key="1">
    <citation type="journal article" date="2014" name="Proc. Natl. Acad. Sci. U.S.A.">
        <title>Extensive sampling of basidiomycete genomes demonstrates inadequacy of the white-rot/brown-rot paradigm for wood decay fungi.</title>
        <authorList>
            <person name="Riley R."/>
            <person name="Salamov A.A."/>
            <person name="Brown D.W."/>
            <person name="Nagy L.G."/>
            <person name="Floudas D."/>
            <person name="Held B.W."/>
            <person name="Levasseur A."/>
            <person name="Lombard V."/>
            <person name="Morin E."/>
            <person name="Otillar R."/>
            <person name="Lindquist E.A."/>
            <person name="Sun H."/>
            <person name="LaButti K.M."/>
            <person name="Schmutz J."/>
            <person name="Jabbour D."/>
            <person name="Luo H."/>
            <person name="Baker S.E."/>
            <person name="Pisabarro A.G."/>
            <person name="Walton J.D."/>
            <person name="Blanchette R.A."/>
            <person name="Henrissat B."/>
            <person name="Martin F."/>
            <person name="Cullen D."/>
            <person name="Hibbett D.S."/>
            <person name="Grigoriev I.V."/>
        </authorList>
    </citation>
    <scope>NUCLEOTIDE SEQUENCE [LARGE SCALE GENOMIC DNA]</scope>
    <source>
        <strain evidence="3">CBS 339.88</strain>
    </source>
</reference>
<organism evidence="2 3">
    <name type="scientific">Galerina marginata (strain CBS 339.88)</name>
    <dbReference type="NCBI Taxonomy" id="685588"/>
    <lineage>
        <taxon>Eukaryota</taxon>
        <taxon>Fungi</taxon>
        <taxon>Dikarya</taxon>
        <taxon>Basidiomycota</taxon>
        <taxon>Agaricomycotina</taxon>
        <taxon>Agaricomycetes</taxon>
        <taxon>Agaricomycetidae</taxon>
        <taxon>Agaricales</taxon>
        <taxon>Agaricineae</taxon>
        <taxon>Strophariaceae</taxon>
        <taxon>Galerina</taxon>
    </lineage>
</organism>
<keyword evidence="3" id="KW-1185">Reference proteome</keyword>
<accession>A0A067T2K1</accession>
<evidence type="ECO:0000256" key="1">
    <source>
        <dbReference type="SAM" id="Phobius"/>
    </source>
</evidence>
<gene>
    <name evidence="2" type="ORF">GALMADRAFT_139455</name>
</gene>
<protein>
    <submittedName>
        <fullName evidence="2">Uncharacterized protein</fullName>
    </submittedName>
</protein>
<dbReference type="STRING" id="685588.A0A067T2K1"/>
<evidence type="ECO:0000313" key="3">
    <source>
        <dbReference type="Proteomes" id="UP000027222"/>
    </source>
</evidence>
<dbReference type="Gene3D" id="2.60.120.260">
    <property type="entry name" value="Galactose-binding domain-like"/>
    <property type="match status" value="1"/>
</dbReference>
<dbReference type="EMBL" id="KL142378">
    <property type="protein sequence ID" value="KDR76532.1"/>
    <property type="molecule type" value="Genomic_DNA"/>
</dbReference>
<sequence length="272" mass="29481">MTVVGLDDRDPHISYWGAWFPGGGDGFEYNATTTGSNTIGDVASLTFTGTKVSLWGTVDADINGRLAPTSAYILDNLPAVTFVPALQPETQHLQNFFQADELSPSSHTLIIKNMGTSNNSFIWLDYIQITPPDSVDAVLFSAPISSSSLPSTPTHSAIPPPVTASSTPKWDNLPAGVIVGATFGGLAFLAIFAVVLVLYLRMKSKYHNKLTVPYQLFHNSSQYSSVDYGRQPPQPPQYQSSCIPVSYAREHLPSSKVSRITPSVSTNRWNEA</sequence>
<proteinExistence type="predicted"/>
<keyword evidence="1" id="KW-1133">Transmembrane helix</keyword>
<feature type="transmembrane region" description="Helical" evidence="1">
    <location>
        <begin position="175"/>
        <end position="200"/>
    </location>
</feature>
<dbReference type="OrthoDB" id="3265734at2759"/>
<keyword evidence="1" id="KW-0472">Membrane</keyword>
<dbReference type="AlphaFoldDB" id="A0A067T2K1"/>
<dbReference type="Proteomes" id="UP000027222">
    <property type="component" value="Unassembled WGS sequence"/>
</dbReference>
<evidence type="ECO:0000313" key="2">
    <source>
        <dbReference type="EMBL" id="KDR76532.1"/>
    </source>
</evidence>
<dbReference type="HOGENOM" id="CLU_1023250_0_0_1"/>